<reference evidence="2 3" key="1">
    <citation type="journal article" date="2014" name="Genome Announc.">
        <title>Complete Genome Sequence of Ehrlichia muris Strain AS145T, a Model Monocytotropic Ehrlichia Strain.</title>
        <authorList>
            <person name="Thirumalapura N.R."/>
            <person name="Qin X."/>
            <person name="Kuriakose J.A."/>
            <person name="Walker D.H."/>
        </authorList>
    </citation>
    <scope>NUCLEOTIDE SEQUENCE [LARGE SCALE GENOMIC DNA]</scope>
    <source>
        <strain evidence="3">AS154</strain>
    </source>
</reference>
<feature type="transmembrane region" description="Helical" evidence="1">
    <location>
        <begin position="61"/>
        <end position="86"/>
    </location>
</feature>
<feature type="transmembrane region" description="Helical" evidence="1">
    <location>
        <begin position="146"/>
        <end position="164"/>
    </location>
</feature>
<organism evidence="2 3">
    <name type="scientific">Ehrlichia muris AS145</name>
    <dbReference type="NCBI Taxonomy" id="1423892"/>
    <lineage>
        <taxon>Bacteria</taxon>
        <taxon>Pseudomonadati</taxon>
        <taxon>Pseudomonadota</taxon>
        <taxon>Alphaproteobacteria</taxon>
        <taxon>Rickettsiales</taxon>
        <taxon>Anaplasmataceae</taxon>
        <taxon>Ehrlichia</taxon>
    </lineage>
</organism>
<protein>
    <submittedName>
        <fullName evidence="2">Uncharacterized protein</fullName>
    </submittedName>
</protein>
<dbReference type="KEGG" id="emr:EMUR_04305"/>
<dbReference type="EMBL" id="CP006917">
    <property type="protein sequence ID" value="AHC39763.1"/>
    <property type="molecule type" value="Genomic_DNA"/>
</dbReference>
<accession>V9R8Z7</accession>
<feature type="transmembrane region" description="Helical" evidence="1">
    <location>
        <begin position="29"/>
        <end position="49"/>
    </location>
</feature>
<name>V9R8Z7_9RICK</name>
<dbReference type="AlphaFoldDB" id="V9R8Z7"/>
<feature type="transmembrane region" description="Helical" evidence="1">
    <location>
        <begin position="107"/>
        <end position="126"/>
    </location>
</feature>
<evidence type="ECO:0000313" key="3">
    <source>
        <dbReference type="Proteomes" id="UP000018689"/>
    </source>
</evidence>
<keyword evidence="1" id="KW-0812">Transmembrane</keyword>
<proteinExistence type="predicted"/>
<keyword evidence="1" id="KW-0472">Membrane</keyword>
<gene>
    <name evidence="2" type="ORF">EMUR_04305</name>
</gene>
<dbReference type="RefSeq" id="WP_024072439.1">
    <property type="nucleotide sequence ID" value="NC_023063.1"/>
</dbReference>
<dbReference type="PATRIC" id="fig|1423892.3.peg.881"/>
<dbReference type="OrthoDB" id="7163435at2"/>
<evidence type="ECO:0000256" key="1">
    <source>
        <dbReference type="SAM" id="Phobius"/>
    </source>
</evidence>
<keyword evidence="1" id="KW-1133">Transmembrane helix</keyword>
<sequence length="225" mass="24248">MKKHMKYTTGKHNVSATPSTPRVEALSNVAWLLALSSFAVLIFSLASVTTNNTKFDPRNKYFIILMCAAAALVASFILILASTCVGERKQEDNKCVKFNYGTHRSNLSCLLIGLSAISFISSAAFLGALSQKDLSVFVDFKNPLCIGLYVSLAALALSLLAYTVKNLIVPDTQNHVIVAGNADLVNTARESNQVPNSVLKDLNIDLNALSSLQVINYMSGSQELG</sequence>
<dbReference type="Proteomes" id="UP000018689">
    <property type="component" value="Chromosome"/>
</dbReference>
<keyword evidence="3" id="KW-1185">Reference proteome</keyword>
<dbReference type="HOGENOM" id="CLU_1203286_0_0_5"/>
<evidence type="ECO:0000313" key="2">
    <source>
        <dbReference type="EMBL" id="AHC39763.1"/>
    </source>
</evidence>